<evidence type="ECO:0000313" key="5">
    <source>
        <dbReference type="EnsemblPlants" id="AET3Gv20516200.11"/>
    </source>
</evidence>
<feature type="domain" description="EF-hand" evidence="4">
    <location>
        <begin position="125"/>
        <end position="160"/>
    </location>
</feature>
<evidence type="ECO:0000256" key="1">
    <source>
        <dbReference type="ARBA" id="ARBA00022737"/>
    </source>
</evidence>
<protein>
    <recommendedName>
        <fullName evidence="3">Calcineurin B-like protein</fullName>
    </recommendedName>
</protein>
<organism evidence="5 6">
    <name type="scientific">Aegilops tauschii subsp. strangulata</name>
    <name type="common">Goatgrass</name>
    <dbReference type="NCBI Taxonomy" id="200361"/>
    <lineage>
        <taxon>Eukaryota</taxon>
        <taxon>Viridiplantae</taxon>
        <taxon>Streptophyta</taxon>
        <taxon>Embryophyta</taxon>
        <taxon>Tracheophyta</taxon>
        <taxon>Spermatophyta</taxon>
        <taxon>Magnoliopsida</taxon>
        <taxon>Liliopsida</taxon>
        <taxon>Poales</taxon>
        <taxon>Poaceae</taxon>
        <taxon>BOP clade</taxon>
        <taxon>Pooideae</taxon>
        <taxon>Triticodae</taxon>
        <taxon>Triticeae</taxon>
        <taxon>Triticinae</taxon>
        <taxon>Aegilops</taxon>
    </lineage>
</organism>
<keyword evidence="3" id="KW-0472">Membrane</keyword>
<dbReference type="InterPro" id="IPR011992">
    <property type="entry name" value="EF-hand-dom_pair"/>
</dbReference>
<dbReference type="PANTHER" id="PTHR23056">
    <property type="entry name" value="CALCINEURIN B"/>
    <property type="match status" value="1"/>
</dbReference>
<reference evidence="5" key="3">
    <citation type="journal article" date="2017" name="Nature">
        <title>Genome sequence of the progenitor of the wheat D genome Aegilops tauschii.</title>
        <authorList>
            <person name="Luo M.C."/>
            <person name="Gu Y.Q."/>
            <person name="Puiu D."/>
            <person name="Wang H."/>
            <person name="Twardziok S.O."/>
            <person name="Deal K.R."/>
            <person name="Huo N."/>
            <person name="Zhu T."/>
            <person name="Wang L."/>
            <person name="Wang Y."/>
            <person name="McGuire P.E."/>
            <person name="Liu S."/>
            <person name="Long H."/>
            <person name="Ramasamy R.K."/>
            <person name="Rodriguez J.C."/>
            <person name="Van S.L."/>
            <person name="Yuan L."/>
            <person name="Wang Z."/>
            <person name="Xia Z."/>
            <person name="Xiao L."/>
            <person name="Anderson O.D."/>
            <person name="Ouyang S."/>
            <person name="Liang Y."/>
            <person name="Zimin A.V."/>
            <person name="Pertea G."/>
            <person name="Qi P."/>
            <person name="Bennetzen J.L."/>
            <person name="Dai X."/>
            <person name="Dawson M.W."/>
            <person name="Muller H.G."/>
            <person name="Kugler K."/>
            <person name="Rivarola-Duarte L."/>
            <person name="Spannagl M."/>
            <person name="Mayer K.F.X."/>
            <person name="Lu F.H."/>
            <person name="Bevan M.W."/>
            <person name="Leroy P."/>
            <person name="Li P."/>
            <person name="You F.M."/>
            <person name="Sun Q."/>
            <person name="Liu Z."/>
            <person name="Lyons E."/>
            <person name="Wicker T."/>
            <person name="Salzberg S.L."/>
            <person name="Devos K.M."/>
            <person name="Dvorak J."/>
        </authorList>
    </citation>
    <scope>NUCLEOTIDE SEQUENCE [LARGE SCALE GENOMIC DNA]</scope>
    <source>
        <strain evidence="5">cv. AL8/78</strain>
    </source>
</reference>
<dbReference type="AlphaFoldDB" id="A0A453EYE1"/>
<comment type="function">
    <text evidence="3">Acts as a calcium sensor. CBL proteins interact with CIPK serine-threonine protein kinases. Binding of a CBL protein to the regulatory NAF domain of a CIPK protein lead to the activation of the kinase in a calcium-dependent manner.</text>
</comment>
<name>A0A453EYE1_AEGTS</name>
<dbReference type="CDD" id="cd00051">
    <property type="entry name" value="EFh"/>
    <property type="match status" value="1"/>
</dbReference>
<dbReference type="GO" id="GO:0016020">
    <property type="term" value="C:membrane"/>
    <property type="evidence" value="ECO:0007669"/>
    <property type="project" value="UniProtKB-SubCell"/>
</dbReference>
<comment type="subunit">
    <text evidence="3">Homodimer. Interacts with CIPK.</text>
</comment>
<dbReference type="EnsemblPlants" id="AET3Gv20516200.11">
    <property type="protein sequence ID" value="AET3Gv20516200.11"/>
    <property type="gene ID" value="AET3Gv20516200"/>
</dbReference>
<evidence type="ECO:0000313" key="6">
    <source>
        <dbReference type="Proteomes" id="UP000015105"/>
    </source>
</evidence>
<reference evidence="5" key="4">
    <citation type="submission" date="2019-03" db="UniProtKB">
        <authorList>
            <consortium name="EnsemblPlants"/>
        </authorList>
    </citation>
    <scope>IDENTIFICATION</scope>
</reference>
<dbReference type="Gene3D" id="1.10.238.10">
    <property type="entry name" value="EF-hand"/>
    <property type="match status" value="1"/>
</dbReference>
<comment type="subcellular location">
    <subcellularLocation>
        <location evidence="3">Membrane</location>
    </subcellularLocation>
</comment>
<reference evidence="6" key="2">
    <citation type="journal article" date="2017" name="Nat. Plants">
        <title>The Aegilops tauschii genome reveals multiple impacts of transposons.</title>
        <authorList>
            <person name="Zhao G."/>
            <person name="Zou C."/>
            <person name="Li K."/>
            <person name="Wang K."/>
            <person name="Li T."/>
            <person name="Gao L."/>
            <person name="Zhang X."/>
            <person name="Wang H."/>
            <person name="Yang Z."/>
            <person name="Liu X."/>
            <person name="Jiang W."/>
            <person name="Mao L."/>
            <person name="Kong X."/>
            <person name="Jiao Y."/>
            <person name="Jia J."/>
        </authorList>
    </citation>
    <scope>NUCLEOTIDE SEQUENCE [LARGE SCALE GENOMIC DNA]</scope>
    <source>
        <strain evidence="6">cv. AL8/78</strain>
    </source>
</reference>
<evidence type="ECO:0000259" key="4">
    <source>
        <dbReference type="PROSITE" id="PS50222"/>
    </source>
</evidence>
<evidence type="ECO:0000256" key="2">
    <source>
        <dbReference type="ARBA" id="ARBA00023774"/>
    </source>
</evidence>
<dbReference type="Proteomes" id="UP000015105">
    <property type="component" value="Chromosome 3D"/>
</dbReference>
<dbReference type="GO" id="GO:0005509">
    <property type="term" value="F:calcium ion binding"/>
    <property type="evidence" value="ECO:0007669"/>
    <property type="project" value="UniProtKB-UniRule"/>
</dbReference>
<keyword evidence="3" id="KW-0479">Metal-binding</keyword>
<dbReference type="InterPro" id="IPR002048">
    <property type="entry name" value="EF_hand_dom"/>
</dbReference>
<dbReference type="PROSITE" id="PS50222">
    <property type="entry name" value="EF_HAND_2"/>
    <property type="match status" value="1"/>
</dbReference>
<reference evidence="5" key="5">
    <citation type="journal article" date="2021" name="G3 (Bethesda)">
        <title>Aegilops tauschii genome assembly Aet v5.0 features greater sequence contiguity and improved annotation.</title>
        <authorList>
            <person name="Wang L."/>
            <person name="Zhu T."/>
            <person name="Rodriguez J.C."/>
            <person name="Deal K.R."/>
            <person name="Dubcovsky J."/>
            <person name="McGuire P.E."/>
            <person name="Lux T."/>
            <person name="Spannagl M."/>
            <person name="Mayer K.F.X."/>
            <person name="Baldrich P."/>
            <person name="Meyers B.C."/>
            <person name="Huo N."/>
            <person name="Gu Y.Q."/>
            <person name="Zhou H."/>
            <person name="Devos K.M."/>
            <person name="Bennetzen J.L."/>
            <person name="Unver T."/>
            <person name="Budak H."/>
            <person name="Gulick P.J."/>
            <person name="Galiba G."/>
            <person name="Kalapos B."/>
            <person name="Nelson D.R."/>
            <person name="Li P."/>
            <person name="You F.M."/>
            <person name="Luo M.C."/>
            <person name="Dvorak J."/>
        </authorList>
    </citation>
    <scope>NUCLEOTIDE SEQUENCE [LARGE SCALE GENOMIC DNA]</scope>
    <source>
        <strain evidence="5">cv. AL8/78</strain>
    </source>
</reference>
<dbReference type="PANTHER" id="PTHR23056:SF26">
    <property type="entry name" value="CALCINEURIN B-LIKE PROTEIN 10"/>
    <property type="match status" value="1"/>
</dbReference>
<keyword evidence="1 3" id="KW-0677">Repeat</keyword>
<evidence type="ECO:0000256" key="3">
    <source>
        <dbReference type="RuleBase" id="RU369080"/>
    </source>
</evidence>
<reference evidence="6" key="1">
    <citation type="journal article" date="2014" name="Science">
        <title>Ancient hybridizations among the ancestral genomes of bread wheat.</title>
        <authorList>
            <consortium name="International Wheat Genome Sequencing Consortium,"/>
            <person name="Marcussen T."/>
            <person name="Sandve S.R."/>
            <person name="Heier L."/>
            <person name="Spannagl M."/>
            <person name="Pfeifer M."/>
            <person name="Jakobsen K.S."/>
            <person name="Wulff B.B."/>
            <person name="Steuernagel B."/>
            <person name="Mayer K.F."/>
            <person name="Olsen O.A."/>
        </authorList>
    </citation>
    <scope>NUCLEOTIDE SEQUENCE [LARGE SCALE GENOMIC DNA]</scope>
    <source>
        <strain evidence="6">cv. AL8/78</strain>
    </source>
</reference>
<dbReference type="GO" id="GO:0019722">
    <property type="term" value="P:calcium-mediated signaling"/>
    <property type="evidence" value="ECO:0007669"/>
    <property type="project" value="UniProtKB-UniRule"/>
</dbReference>
<comment type="similarity">
    <text evidence="2 3">Belongs to the calcineurin regulatory subunit family.</text>
</comment>
<sequence length="195" mass="21975">MDSRFSSGSGDVRSGSSLTVGERLCAAFLPFVAVAEAVFFVLTDCLADICPSSSSSSRLRREPSASYILTAKKKSHHLFRRRVGPGCISLDFGNLARLAEESRCFSVNEVEALFELYKKISCSIIDDGLIHKVFDLFDEKKNGVIEFDEFIHALSVFHPCSPVEDKINFAFKLYDLRQTGFIEREERLCKWLLPF</sequence>
<dbReference type="Gramene" id="AET3Gv20516200.11">
    <property type="protein sequence ID" value="AET3Gv20516200.11"/>
    <property type="gene ID" value="AET3Gv20516200"/>
</dbReference>
<dbReference type="GO" id="GO:0019900">
    <property type="term" value="F:kinase binding"/>
    <property type="evidence" value="ECO:0007669"/>
    <property type="project" value="UniProtKB-UniRule"/>
</dbReference>
<dbReference type="InterPro" id="IPR045198">
    <property type="entry name" value="CNBL1-10"/>
</dbReference>
<dbReference type="Pfam" id="PF13405">
    <property type="entry name" value="EF-hand_6"/>
    <property type="match status" value="1"/>
</dbReference>
<keyword evidence="6" id="KW-1185">Reference proteome</keyword>
<dbReference type="SUPFAM" id="SSF47473">
    <property type="entry name" value="EF-hand"/>
    <property type="match status" value="1"/>
</dbReference>
<proteinExistence type="inferred from homology"/>
<accession>A0A453EYE1</accession>
<keyword evidence="3" id="KW-0106">Calcium</keyword>